<accession>A0ABU0RAX4</accession>
<keyword evidence="3" id="KW-1185">Reference proteome</keyword>
<dbReference type="EMBL" id="JAUSYY010000001">
    <property type="protein sequence ID" value="MDQ0895229.1"/>
    <property type="molecule type" value="Genomic_DNA"/>
</dbReference>
<keyword evidence="1" id="KW-0472">Membrane</keyword>
<feature type="transmembrane region" description="Helical" evidence="1">
    <location>
        <begin position="42"/>
        <end position="62"/>
    </location>
</feature>
<protein>
    <submittedName>
        <fullName evidence="2">Drug/metabolite transporter (DMT)-like permease</fullName>
    </submittedName>
</protein>
<sequence>MRRIRDIRIIRWELKLAYVVGVYAAIFSLAALLRALGSAETLVWLTTGVFDVAALLVGARVFRGRGEAIEPPRPWWRMTARPTLSRRLGILFVVLATGSVVAFILSAVGVYEPLPQTSTSETIAIYVTSGLEYAAFAYFYLNSAVRLRRLGVPAKPPKFRPTVKLG</sequence>
<gene>
    <name evidence="2" type="ORF">QFZ26_002784</name>
</gene>
<reference evidence="2 3" key="1">
    <citation type="submission" date="2023-07" db="EMBL/GenBank/DDBJ databases">
        <title>Comparative genomics of wheat-associated soil bacteria to identify genetic determinants of phenazine resistance.</title>
        <authorList>
            <person name="Mouncey N."/>
        </authorList>
    </citation>
    <scope>NUCLEOTIDE SEQUENCE [LARGE SCALE GENOMIC DNA]</scope>
    <source>
        <strain evidence="2 3">V3I3</strain>
    </source>
</reference>
<dbReference type="RefSeq" id="WP_307043125.1">
    <property type="nucleotide sequence ID" value="NZ_JAUSYY010000001.1"/>
</dbReference>
<proteinExistence type="predicted"/>
<dbReference type="Proteomes" id="UP001239083">
    <property type="component" value="Unassembled WGS sequence"/>
</dbReference>
<feature type="transmembrane region" description="Helical" evidence="1">
    <location>
        <begin position="16"/>
        <end position="36"/>
    </location>
</feature>
<feature type="transmembrane region" description="Helical" evidence="1">
    <location>
        <begin position="123"/>
        <end position="141"/>
    </location>
</feature>
<evidence type="ECO:0000256" key="1">
    <source>
        <dbReference type="SAM" id="Phobius"/>
    </source>
</evidence>
<comment type="caution">
    <text evidence="2">The sequence shown here is derived from an EMBL/GenBank/DDBJ whole genome shotgun (WGS) entry which is preliminary data.</text>
</comment>
<feature type="transmembrane region" description="Helical" evidence="1">
    <location>
        <begin position="88"/>
        <end position="111"/>
    </location>
</feature>
<keyword evidence="1" id="KW-1133">Transmembrane helix</keyword>
<name>A0ABU0RAX4_9MICO</name>
<keyword evidence="1" id="KW-0812">Transmembrane</keyword>
<evidence type="ECO:0000313" key="2">
    <source>
        <dbReference type="EMBL" id="MDQ0895229.1"/>
    </source>
</evidence>
<evidence type="ECO:0000313" key="3">
    <source>
        <dbReference type="Proteomes" id="UP001239083"/>
    </source>
</evidence>
<organism evidence="2 3">
    <name type="scientific">Agromyces ramosus</name>
    <dbReference type="NCBI Taxonomy" id="33879"/>
    <lineage>
        <taxon>Bacteria</taxon>
        <taxon>Bacillati</taxon>
        <taxon>Actinomycetota</taxon>
        <taxon>Actinomycetes</taxon>
        <taxon>Micrococcales</taxon>
        <taxon>Microbacteriaceae</taxon>
        <taxon>Agromyces</taxon>
    </lineage>
</organism>